<comment type="caution">
    <text evidence="3">The sequence shown here is derived from an EMBL/GenBank/DDBJ whole genome shotgun (WGS) entry which is preliminary data.</text>
</comment>
<dbReference type="AlphaFoldDB" id="A0AAV7HWK6"/>
<keyword evidence="4" id="KW-1185">Reference proteome</keyword>
<feature type="compositionally biased region" description="Low complexity" evidence="2">
    <location>
        <begin position="40"/>
        <end position="50"/>
    </location>
</feature>
<organism evidence="3 4">
    <name type="scientific">Cotesia glomerata</name>
    <name type="common">Lepidopteran parasitic wasp</name>
    <name type="synonym">Apanteles glomeratus</name>
    <dbReference type="NCBI Taxonomy" id="32391"/>
    <lineage>
        <taxon>Eukaryota</taxon>
        <taxon>Metazoa</taxon>
        <taxon>Ecdysozoa</taxon>
        <taxon>Arthropoda</taxon>
        <taxon>Hexapoda</taxon>
        <taxon>Insecta</taxon>
        <taxon>Pterygota</taxon>
        <taxon>Neoptera</taxon>
        <taxon>Endopterygota</taxon>
        <taxon>Hymenoptera</taxon>
        <taxon>Apocrita</taxon>
        <taxon>Ichneumonoidea</taxon>
        <taxon>Braconidae</taxon>
        <taxon>Microgastrinae</taxon>
        <taxon>Cotesia</taxon>
    </lineage>
</organism>
<accession>A0AAV7HWK6</accession>
<sequence>MNSKVANIESVSNAAESLRVSVVLNPSLQLNAVNSKAETTPKTRGPGRPTNAESIDLLKEMNAWRIEDRNYLNKLKEKISEEIAGVQASNACLIQAVKEELSAENEKLIVEVNTIKARLTTLEEQWLDAWSPATKCDVPGRPIGGLLTLTCHNTNPQTHHVSNFWIITKTSSLDLTVFVTSVYMPPSADLTEILDELQEVMHHIMSTHHHDVFILY</sequence>
<reference evidence="3 4" key="1">
    <citation type="journal article" date="2021" name="J. Hered.">
        <title>A chromosome-level genome assembly of the parasitoid wasp, Cotesia glomerata (Hymenoptera: Braconidae).</title>
        <authorList>
            <person name="Pinto B.J."/>
            <person name="Weis J.J."/>
            <person name="Gamble T."/>
            <person name="Ode P.J."/>
            <person name="Paul R."/>
            <person name="Zaspel J.M."/>
        </authorList>
    </citation>
    <scope>NUCLEOTIDE SEQUENCE [LARGE SCALE GENOMIC DNA]</scope>
    <source>
        <strain evidence="3">CgM1</strain>
    </source>
</reference>
<keyword evidence="1" id="KW-0175">Coiled coil</keyword>
<feature type="region of interest" description="Disordered" evidence="2">
    <location>
        <begin position="33"/>
        <end position="52"/>
    </location>
</feature>
<evidence type="ECO:0000256" key="2">
    <source>
        <dbReference type="SAM" id="MobiDB-lite"/>
    </source>
</evidence>
<evidence type="ECO:0000256" key="1">
    <source>
        <dbReference type="SAM" id="Coils"/>
    </source>
</evidence>
<feature type="coiled-coil region" evidence="1">
    <location>
        <begin position="98"/>
        <end position="125"/>
    </location>
</feature>
<proteinExistence type="predicted"/>
<dbReference type="EMBL" id="JAHXZJ010002610">
    <property type="protein sequence ID" value="KAH0537994.1"/>
    <property type="molecule type" value="Genomic_DNA"/>
</dbReference>
<name>A0AAV7HWK6_COTGL</name>
<evidence type="ECO:0000313" key="3">
    <source>
        <dbReference type="EMBL" id="KAH0537994.1"/>
    </source>
</evidence>
<dbReference type="Proteomes" id="UP000826195">
    <property type="component" value="Unassembled WGS sequence"/>
</dbReference>
<gene>
    <name evidence="3" type="ORF">KQX54_002962</name>
</gene>
<protein>
    <submittedName>
        <fullName evidence="3">Uncharacterized protein</fullName>
    </submittedName>
</protein>
<evidence type="ECO:0000313" key="4">
    <source>
        <dbReference type="Proteomes" id="UP000826195"/>
    </source>
</evidence>